<proteinExistence type="predicted"/>
<comment type="caution">
    <text evidence="2">The sequence shown here is derived from an EMBL/GenBank/DDBJ whole genome shotgun (WGS) entry which is preliminary data.</text>
</comment>
<protein>
    <recommendedName>
        <fullName evidence="1">Enoyl reductase (ER) domain-containing protein</fullName>
    </recommendedName>
</protein>
<dbReference type="InterPro" id="IPR036291">
    <property type="entry name" value="NAD(P)-bd_dom_sf"/>
</dbReference>
<dbReference type="AlphaFoldDB" id="A0AA38XKC0"/>
<dbReference type="Gene3D" id="3.40.50.720">
    <property type="entry name" value="NAD(P)-binding Rossmann-like Domain"/>
    <property type="match status" value="1"/>
</dbReference>
<organism evidence="2 3">
    <name type="scientific">Cladophialophora chaetospira</name>
    <dbReference type="NCBI Taxonomy" id="386627"/>
    <lineage>
        <taxon>Eukaryota</taxon>
        <taxon>Fungi</taxon>
        <taxon>Dikarya</taxon>
        <taxon>Ascomycota</taxon>
        <taxon>Pezizomycotina</taxon>
        <taxon>Eurotiomycetes</taxon>
        <taxon>Chaetothyriomycetidae</taxon>
        <taxon>Chaetothyriales</taxon>
        <taxon>Herpotrichiellaceae</taxon>
        <taxon>Cladophialophora</taxon>
    </lineage>
</organism>
<dbReference type="Pfam" id="PF00107">
    <property type="entry name" value="ADH_zinc_N"/>
    <property type="match status" value="1"/>
</dbReference>
<dbReference type="SUPFAM" id="SSF51735">
    <property type="entry name" value="NAD(P)-binding Rossmann-fold domains"/>
    <property type="match status" value="1"/>
</dbReference>
<accession>A0AA38XKC0</accession>
<dbReference type="InterPro" id="IPR013154">
    <property type="entry name" value="ADH-like_N"/>
</dbReference>
<dbReference type="SMART" id="SM00829">
    <property type="entry name" value="PKS_ER"/>
    <property type="match status" value="1"/>
</dbReference>
<evidence type="ECO:0000259" key="1">
    <source>
        <dbReference type="SMART" id="SM00829"/>
    </source>
</evidence>
<dbReference type="InterPro" id="IPR013149">
    <property type="entry name" value="ADH-like_C"/>
</dbReference>
<dbReference type="InterPro" id="IPR052711">
    <property type="entry name" value="Zinc_ADH-like"/>
</dbReference>
<dbReference type="EMBL" id="JAPDRK010000002">
    <property type="protein sequence ID" value="KAJ9615018.1"/>
    <property type="molecule type" value="Genomic_DNA"/>
</dbReference>
<dbReference type="Proteomes" id="UP001172673">
    <property type="component" value="Unassembled WGS sequence"/>
</dbReference>
<dbReference type="InterPro" id="IPR011032">
    <property type="entry name" value="GroES-like_sf"/>
</dbReference>
<dbReference type="SUPFAM" id="SSF50129">
    <property type="entry name" value="GroES-like"/>
    <property type="match status" value="1"/>
</dbReference>
<name>A0AA38XKC0_9EURO</name>
<reference evidence="2" key="1">
    <citation type="submission" date="2022-10" db="EMBL/GenBank/DDBJ databases">
        <title>Culturing micro-colonial fungi from biological soil crusts in the Mojave desert and describing Neophaeococcomyces mojavensis, and introducing the new genera and species Taxawa tesnikishii.</title>
        <authorList>
            <person name="Kurbessoian T."/>
            <person name="Stajich J.E."/>
        </authorList>
    </citation>
    <scope>NUCLEOTIDE SEQUENCE</scope>
    <source>
        <strain evidence="2">TK_41</strain>
    </source>
</reference>
<keyword evidence="3" id="KW-1185">Reference proteome</keyword>
<evidence type="ECO:0000313" key="2">
    <source>
        <dbReference type="EMBL" id="KAJ9615018.1"/>
    </source>
</evidence>
<sequence>MSTYKAWTLTGTGSLDVLELVDRDVSEIGRTDVLIRFKAFSLNYRDIAMALGNYPRHMDKGLISGSDGAGEIVAVGSGVTEFVVGDRVAPCFFQDFLGGRKTAKRLRSALGADREGVFRQEVTAWGCLYGERRVMPGDTVLIQGTGGVSLFGLQFAVAAGATVIATTSSDDKIELLKRLGAKHVVNYKMQPDWGLAARKLTPNGEGFDSILDVGGPTTMGESLKAVKVGGDIHMIGFLGGTEQNTQATIWHARQAFCNLKSVVVGNRVQFEEMNRAIESLGLKPVLDSSTFELKRLKEAYQYVIDAKHVGKVVVDA</sequence>
<dbReference type="GO" id="GO:0016491">
    <property type="term" value="F:oxidoreductase activity"/>
    <property type="evidence" value="ECO:0007669"/>
    <property type="project" value="InterPro"/>
</dbReference>
<dbReference type="PANTHER" id="PTHR45033:SF2">
    <property type="entry name" value="ZINC-TYPE ALCOHOL DEHYDROGENASE-LIKE PROTEIN C1773.06C"/>
    <property type="match status" value="1"/>
</dbReference>
<dbReference type="PANTHER" id="PTHR45033">
    <property type="match status" value="1"/>
</dbReference>
<dbReference type="Gene3D" id="3.90.180.10">
    <property type="entry name" value="Medium-chain alcohol dehydrogenases, catalytic domain"/>
    <property type="match status" value="2"/>
</dbReference>
<dbReference type="InterPro" id="IPR020843">
    <property type="entry name" value="ER"/>
</dbReference>
<gene>
    <name evidence="2" type="ORF">H2200_001092</name>
</gene>
<dbReference type="CDD" id="cd08276">
    <property type="entry name" value="MDR7"/>
    <property type="match status" value="1"/>
</dbReference>
<dbReference type="Pfam" id="PF08240">
    <property type="entry name" value="ADH_N"/>
    <property type="match status" value="1"/>
</dbReference>
<feature type="domain" description="Enoyl reductase (ER)" evidence="1">
    <location>
        <begin position="13"/>
        <end position="314"/>
    </location>
</feature>
<evidence type="ECO:0000313" key="3">
    <source>
        <dbReference type="Proteomes" id="UP001172673"/>
    </source>
</evidence>